<evidence type="ECO:0000259" key="1">
    <source>
        <dbReference type="PROSITE" id="PS50056"/>
    </source>
</evidence>
<keyword evidence="3" id="KW-1185">Reference proteome</keyword>
<dbReference type="EMBL" id="SFCI01001007">
    <property type="protein sequence ID" value="TFY77077.1"/>
    <property type="molecule type" value="Genomic_DNA"/>
</dbReference>
<name>A0A4Y9ZSP4_9AGAM</name>
<dbReference type="SUPFAM" id="SSF52799">
    <property type="entry name" value="(Phosphotyrosine protein) phosphatases II"/>
    <property type="match status" value="1"/>
</dbReference>
<gene>
    <name evidence="2" type="ORF">EWM64_g6934</name>
</gene>
<protein>
    <recommendedName>
        <fullName evidence="1">Tyrosine specific protein phosphatases domain-containing protein</fullName>
    </recommendedName>
</protein>
<dbReference type="Pfam" id="PF13350">
    <property type="entry name" value="Y_phosphatase3"/>
    <property type="match status" value="1"/>
</dbReference>
<dbReference type="PROSITE" id="PS00383">
    <property type="entry name" value="TYR_PHOSPHATASE_1"/>
    <property type="match status" value="1"/>
</dbReference>
<comment type="caution">
    <text evidence="2">The sequence shown here is derived from an EMBL/GenBank/DDBJ whole genome shotgun (WGS) entry which is preliminary data.</text>
</comment>
<dbReference type="Gene3D" id="3.90.190.10">
    <property type="entry name" value="Protein tyrosine phosphatase superfamily"/>
    <property type="match status" value="1"/>
</dbReference>
<proteinExistence type="predicted"/>
<dbReference type="PANTHER" id="PTHR31126:SF1">
    <property type="entry name" value="TYROSINE SPECIFIC PROTEIN PHOSPHATASES DOMAIN-CONTAINING PROTEIN"/>
    <property type="match status" value="1"/>
</dbReference>
<organism evidence="2 3">
    <name type="scientific">Hericium alpestre</name>
    <dbReference type="NCBI Taxonomy" id="135208"/>
    <lineage>
        <taxon>Eukaryota</taxon>
        <taxon>Fungi</taxon>
        <taxon>Dikarya</taxon>
        <taxon>Basidiomycota</taxon>
        <taxon>Agaricomycotina</taxon>
        <taxon>Agaricomycetes</taxon>
        <taxon>Russulales</taxon>
        <taxon>Hericiaceae</taxon>
        <taxon>Hericium</taxon>
    </lineage>
</organism>
<dbReference type="OrthoDB" id="9988524at2759"/>
<reference evidence="2 3" key="1">
    <citation type="submission" date="2019-02" db="EMBL/GenBank/DDBJ databases">
        <title>Genome sequencing of the rare red list fungi Hericium alpestre (H. flagellum).</title>
        <authorList>
            <person name="Buettner E."/>
            <person name="Kellner H."/>
        </authorList>
    </citation>
    <scope>NUCLEOTIDE SEQUENCE [LARGE SCALE GENOMIC DNA]</scope>
    <source>
        <strain evidence="2 3">DSM 108284</strain>
    </source>
</reference>
<dbReference type="InterPro" id="IPR026893">
    <property type="entry name" value="Tyr/Ser_Pase_IphP-type"/>
</dbReference>
<dbReference type="Proteomes" id="UP000298061">
    <property type="component" value="Unassembled WGS sequence"/>
</dbReference>
<accession>A0A4Y9ZSP4</accession>
<dbReference type="InterPro" id="IPR016130">
    <property type="entry name" value="Tyr_Pase_AS"/>
</dbReference>
<dbReference type="GO" id="GO:0004721">
    <property type="term" value="F:phosphoprotein phosphatase activity"/>
    <property type="evidence" value="ECO:0007669"/>
    <property type="project" value="InterPro"/>
</dbReference>
<dbReference type="PROSITE" id="PS50056">
    <property type="entry name" value="TYR_PHOSPHATASE_2"/>
    <property type="match status" value="1"/>
</dbReference>
<dbReference type="InterPro" id="IPR029021">
    <property type="entry name" value="Prot-tyrosine_phosphatase-like"/>
</dbReference>
<evidence type="ECO:0000313" key="3">
    <source>
        <dbReference type="Proteomes" id="UP000298061"/>
    </source>
</evidence>
<dbReference type="STRING" id="135208.A0A4Y9ZSP4"/>
<dbReference type="PANTHER" id="PTHR31126">
    <property type="entry name" value="TYROSINE-PROTEIN PHOSPHATASE"/>
    <property type="match status" value="1"/>
</dbReference>
<dbReference type="AlphaFoldDB" id="A0A4Y9ZSP4"/>
<sequence length="275" mass="30325">MSSEDLETARILALPPFVTVDGIINIRDVGGYPTLSDAQLVTKPAFLFRSGEPTRVSAQGQEQLQALRIRKIFDLRSDGEIHKYKVPPPSIEGVLIVRVPVSQNEAYDPASLANRVKDFSVDAAQAFAKLYAGILSQGGPAFELILRHVIDNPDEPFLVHCTAGKDRTGVFCALYLSLLGVSEEDIATDYTLTEIGLRPMMPMLVARFQKEAIFKDNWETVLKMGSASPETIKATLAIVREEYGGVEGYLKAKANLTDEDLRRIRKNCLVSISQL</sequence>
<dbReference type="InterPro" id="IPR000387">
    <property type="entry name" value="Tyr_Pase_dom"/>
</dbReference>
<feature type="domain" description="Tyrosine specific protein phosphatases" evidence="1">
    <location>
        <begin position="140"/>
        <end position="212"/>
    </location>
</feature>
<evidence type="ECO:0000313" key="2">
    <source>
        <dbReference type="EMBL" id="TFY77077.1"/>
    </source>
</evidence>